<evidence type="ECO:0000256" key="1">
    <source>
        <dbReference type="PROSITE-ProRule" id="PRU00169"/>
    </source>
</evidence>
<evidence type="ECO:0000259" key="2">
    <source>
        <dbReference type="PROSITE" id="PS50110"/>
    </source>
</evidence>
<dbReference type="Pfam" id="PF00563">
    <property type="entry name" value="EAL"/>
    <property type="match status" value="1"/>
</dbReference>
<dbReference type="InterPro" id="IPR011006">
    <property type="entry name" value="CheY-like_superfamily"/>
</dbReference>
<sequence length="404" mass="45370">MKSTQFSVKKVMLVDDDEMVFVITKPLFNKLGINEVKFVEDGQQALDLIKQQHEFDLVILDLNMPNMDGIEFLSSLGAMNYRKPILINSGTDDRLLGAVKKMAVAHNLIVVDALTKPLSIRNFSQSLTRIEEVCASHNAPAQPRTVYEFSREELQNAIIQGEIQSYFQAQISVQSRKVVGAELLARWHHPIHGVISPLHFIPLAEQTGLIKPLSIALFEQLLSYIEQWHQQGYPIGASFNLSALALDDKKMPDLLGGMCKNAGICPSTITLEVTESLLHKSEANAIEVLGRFSLIGFNLSIDDFGTGYSSLEQLKMFPFEELKIDRSFVQRMETEQVSETIVESNIALGHRLGMSIVAEGVETERIMELMLNYNCDKAQGFLINKPTEGKQFGLWLKENWNKSL</sequence>
<dbReference type="InterPro" id="IPR035919">
    <property type="entry name" value="EAL_sf"/>
</dbReference>
<dbReference type="GO" id="GO:0071111">
    <property type="term" value="F:cyclic-guanylate-specific phosphodiesterase activity"/>
    <property type="evidence" value="ECO:0007669"/>
    <property type="project" value="InterPro"/>
</dbReference>
<feature type="domain" description="EAL" evidence="3">
    <location>
        <begin position="147"/>
        <end position="400"/>
    </location>
</feature>
<dbReference type="SUPFAM" id="SSF52172">
    <property type="entry name" value="CheY-like"/>
    <property type="match status" value="1"/>
</dbReference>
<organism evidence="4 5">
    <name type="scientific">Saccharobesus litoralis</name>
    <dbReference type="NCBI Taxonomy" id="2172099"/>
    <lineage>
        <taxon>Bacteria</taxon>
        <taxon>Pseudomonadati</taxon>
        <taxon>Pseudomonadota</taxon>
        <taxon>Gammaproteobacteria</taxon>
        <taxon>Alteromonadales</taxon>
        <taxon>Alteromonadaceae</taxon>
        <taxon>Saccharobesus</taxon>
    </lineage>
</organism>
<dbReference type="PROSITE" id="PS50110">
    <property type="entry name" value="RESPONSE_REGULATORY"/>
    <property type="match status" value="1"/>
</dbReference>
<dbReference type="PANTHER" id="PTHR33121">
    <property type="entry name" value="CYCLIC DI-GMP PHOSPHODIESTERASE PDEF"/>
    <property type="match status" value="1"/>
</dbReference>
<feature type="modified residue" description="4-aspartylphosphate" evidence="1">
    <location>
        <position position="61"/>
    </location>
</feature>
<dbReference type="SUPFAM" id="SSF141868">
    <property type="entry name" value="EAL domain-like"/>
    <property type="match status" value="1"/>
</dbReference>
<proteinExistence type="predicted"/>
<dbReference type="CDD" id="cd01948">
    <property type="entry name" value="EAL"/>
    <property type="match status" value="1"/>
</dbReference>
<name>A0A2S0VLH3_9ALTE</name>
<dbReference type="KEGG" id="cate:C2869_00785"/>
<dbReference type="PROSITE" id="PS50883">
    <property type="entry name" value="EAL"/>
    <property type="match status" value="1"/>
</dbReference>
<evidence type="ECO:0000313" key="5">
    <source>
        <dbReference type="Proteomes" id="UP000244441"/>
    </source>
</evidence>
<evidence type="ECO:0000313" key="4">
    <source>
        <dbReference type="EMBL" id="AWB65064.1"/>
    </source>
</evidence>
<dbReference type="Proteomes" id="UP000244441">
    <property type="component" value="Chromosome"/>
</dbReference>
<dbReference type="EMBL" id="CP026604">
    <property type="protein sequence ID" value="AWB65064.1"/>
    <property type="molecule type" value="Genomic_DNA"/>
</dbReference>
<accession>A0A2S0VLH3</accession>
<feature type="domain" description="Response regulatory" evidence="2">
    <location>
        <begin position="10"/>
        <end position="131"/>
    </location>
</feature>
<dbReference type="PANTHER" id="PTHR33121:SF71">
    <property type="entry name" value="OXYGEN SENSOR PROTEIN DOSP"/>
    <property type="match status" value="1"/>
</dbReference>
<dbReference type="InterPro" id="IPR050706">
    <property type="entry name" value="Cyclic-di-GMP_PDE-like"/>
</dbReference>
<dbReference type="InterPro" id="IPR001633">
    <property type="entry name" value="EAL_dom"/>
</dbReference>
<keyword evidence="5" id="KW-1185">Reference proteome</keyword>
<dbReference type="InterPro" id="IPR001789">
    <property type="entry name" value="Sig_transdc_resp-reg_receiver"/>
</dbReference>
<evidence type="ECO:0000259" key="3">
    <source>
        <dbReference type="PROSITE" id="PS50883"/>
    </source>
</evidence>
<gene>
    <name evidence="4" type="ORF">C2869_00785</name>
</gene>
<dbReference type="SMART" id="SM00448">
    <property type="entry name" value="REC"/>
    <property type="match status" value="1"/>
</dbReference>
<dbReference type="OrthoDB" id="9812358at2"/>
<dbReference type="GO" id="GO:0000160">
    <property type="term" value="P:phosphorelay signal transduction system"/>
    <property type="evidence" value="ECO:0007669"/>
    <property type="project" value="InterPro"/>
</dbReference>
<dbReference type="AlphaFoldDB" id="A0A2S0VLH3"/>
<dbReference type="Pfam" id="PF00072">
    <property type="entry name" value="Response_reg"/>
    <property type="match status" value="1"/>
</dbReference>
<dbReference type="RefSeq" id="WP_108601142.1">
    <property type="nucleotide sequence ID" value="NZ_CP026604.1"/>
</dbReference>
<dbReference type="SMART" id="SM00052">
    <property type="entry name" value="EAL"/>
    <property type="match status" value="1"/>
</dbReference>
<reference evidence="4 5" key="1">
    <citation type="submission" date="2018-01" db="EMBL/GenBank/DDBJ databases">
        <title>Genome sequence of a Cantenovulum-like bacteria.</title>
        <authorList>
            <person name="Tan W.R."/>
            <person name="Lau N.-S."/>
            <person name="Go F."/>
            <person name="Amirul A.-A.A."/>
        </authorList>
    </citation>
    <scope>NUCLEOTIDE SEQUENCE [LARGE SCALE GENOMIC DNA]</scope>
    <source>
        <strain evidence="4 5">CCB-QB4</strain>
    </source>
</reference>
<protein>
    <submittedName>
        <fullName evidence="4">Diguanylate phosphodiesterase</fullName>
    </submittedName>
</protein>
<dbReference type="Gene3D" id="3.20.20.450">
    <property type="entry name" value="EAL domain"/>
    <property type="match status" value="1"/>
</dbReference>
<keyword evidence="1" id="KW-0597">Phosphoprotein</keyword>
<dbReference type="Gene3D" id="3.40.50.2300">
    <property type="match status" value="1"/>
</dbReference>